<feature type="domain" description="DUF3850" evidence="1">
    <location>
        <begin position="6"/>
        <end position="78"/>
    </location>
</feature>
<dbReference type="AlphaFoldDB" id="A0A5D4RWN2"/>
<dbReference type="Gene3D" id="2.30.130.30">
    <property type="entry name" value="Hypothetical protein"/>
    <property type="match status" value="1"/>
</dbReference>
<evidence type="ECO:0000313" key="3">
    <source>
        <dbReference type="Proteomes" id="UP000323732"/>
    </source>
</evidence>
<evidence type="ECO:0000313" key="2">
    <source>
        <dbReference type="EMBL" id="TYS55805.1"/>
    </source>
</evidence>
<accession>A0A5D4RWN2</accession>
<reference evidence="2 3" key="1">
    <citation type="submission" date="2019-08" db="EMBL/GenBank/DDBJ databases">
        <title>Bacillus genomes from the desert of Cuatro Cienegas, Coahuila.</title>
        <authorList>
            <person name="Olmedo-Alvarez G."/>
        </authorList>
    </citation>
    <scope>NUCLEOTIDE SEQUENCE [LARGE SCALE GENOMIC DNA]</scope>
    <source>
        <strain evidence="2 3">CH37_1T</strain>
    </source>
</reference>
<dbReference type="Pfam" id="PF12961">
    <property type="entry name" value="DUF3850"/>
    <property type="match status" value="1"/>
</dbReference>
<protein>
    <submittedName>
        <fullName evidence="2">DUF3850 domain-containing protein</fullName>
    </submittedName>
</protein>
<dbReference type="InterPro" id="IPR039440">
    <property type="entry name" value="DUF3850"/>
</dbReference>
<dbReference type="Proteomes" id="UP000323732">
    <property type="component" value="Unassembled WGS sequence"/>
</dbReference>
<gene>
    <name evidence="2" type="ORF">FZD47_25425</name>
</gene>
<organism evidence="2 3">
    <name type="scientific">Bacillus infantis</name>
    <dbReference type="NCBI Taxonomy" id="324767"/>
    <lineage>
        <taxon>Bacteria</taxon>
        <taxon>Bacillati</taxon>
        <taxon>Bacillota</taxon>
        <taxon>Bacilli</taxon>
        <taxon>Bacillales</taxon>
        <taxon>Bacillaceae</taxon>
        <taxon>Bacillus</taxon>
    </lineage>
</organism>
<dbReference type="RefSeq" id="WP_148951172.1">
    <property type="nucleotide sequence ID" value="NZ_JAZICA010000015.1"/>
</dbReference>
<dbReference type="EMBL" id="VTES01000015">
    <property type="protein sequence ID" value="TYS55805.1"/>
    <property type="molecule type" value="Genomic_DNA"/>
</dbReference>
<comment type="caution">
    <text evidence="2">The sequence shown here is derived from an EMBL/GenBank/DDBJ whole genome shotgun (WGS) entry which is preliminary data.</text>
</comment>
<name>A0A5D4RWN2_9BACI</name>
<dbReference type="SUPFAM" id="SSF88697">
    <property type="entry name" value="PUA domain-like"/>
    <property type="match status" value="1"/>
</dbReference>
<proteinExistence type="predicted"/>
<dbReference type="InterPro" id="IPR015947">
    <property type="entry name" value="PUA-like_sf"/>
</dbReference>
<evidence type="ECO:0000259" key="1">
    <source>
        <dbReference type="Pfam" id="PF12961"/>
    </source>
</evidence>
<sequence>MFSVNHQLKTHPEYFEAVNQGLKTFEIRKNDRGFKVGDPLLLREYSPQHKAFTGRAIMANIIYMTDFEQKEDYVVLGIKTISLLN</sequence>